<dbReference type="InterPro" id="IPR001900">
    <property type="entry name" value="RNase_II/R"/>
</dbReference>
<dbReference type="PANTHER" id="PTHR23355">
    <property type="entry name" value="RIBONUCLEASE"/>
    <property type="match status" value="1"/>
</dbReference>
<dbReference type="GO" id="GO:0000175">
    <property type="term" value="F:3'-5'-RNA exonuclease activity"/>
    <property type="evidence" value="ECO:0007669"/>
    <property type="project" value="TreeGrafter"/>
</dbReference>
<name>A0A4P9XJZ5_9FUNG</name>
<dbReference type="SUPFAM" id="SSF50249">
    <property type="entry name" value="Nucleic acid-binding proteins"/>
    <property type="match status" value="1"/>
</dbReference>
<feature type="compositionally biased region" description="Basic and acidic residues" evidence="1">
    <location>
        <begin position="86"/>
        <end position="97"/>
    </location>
</feature>
<feature type="compositionally biased region" description="Basic residues" evidence="1">
    <location>
        <begin position="98"/>
        <end position="112"/>
    </location>
</feature>
<reference evidence="4" key="1">
    <citation type="journal article" date="2018" name="Nat. Microbiol.">
        <title>Leveraging single-cell genomics to expand the fungal tree of life.</title>
        <authorList>
            <person name="Ahrendt S.R."/>
            <person name="Quandt C.A."/>
            <person name="Ciobanu D."/>
            <person name="Clum A."/>
            <person name="Salamov A."/>
            <person name="Andreopoulos B."/>
            <person name="Cheng J.F."/>
            <person name="Woyke T."/>
            <person name="Pelin A."/>
            <person name="Henrissat B."/>
            <person name="Reynolds N.K."/>
            <person name="Benny G.L."/>
            <person name="Smith M.E."/>
            <person name="James T.Y."/>
            <person name="Grigoriev I.V."/>
        </authorList>
    </citation>
    <scope>NUCLEOTIDE SEQUENCE [LARGE SCALE GENOMIC DNA]</scope>
    <source>
        <strain evidence="4">RSA 1356</strain>
    </source>
</reference>
<sequence length="1123" mass="125833">MFSVGSLRLLARPALGSSLPAHHADGASRLLALVSSRQGQSGRRRLLSGQPRFTPEQSPPKAQDAEASLPQRKGQQHGRTQRLHKVVTEEAGRDNVHRHARRNKRHLSRPRRKEPLPQPETLHLPKLPARAADSSASQETSDLRTTAKNTSHVGKRFEETMPTGRAPLSGRGSMTFQSSSFSPEEDVLQLDDIEGMPNMVVPGDLVEIQRGSNNRLLVVTSRGDSVHHYEGVSYKEETINFRATDIIFHSPDFLRSADFNTIFPKGLCRPGTDKSVNIEATVDKEDTELLRLLAPIIIMHFDRAAMARQWTELLTLQHLYDVYHCEEGRSEISLIEVAQRVFGVTTPLTEMERYATHRFITRDPLRYIPEKGRGDSFERLSIHKNQSIGRYRLRPVAEVERIERAMRLIRDRDEAFMLFMQRIKAIIAAKPPPRIAEAAAGVTPSAMPRPKQSNISSAAKEAAVPTTADKPQKPEPFSDADRSFIELVRAYIHASVNGSVSNPFVLPVTSIIKPLRRYGDLSRDSAASLLVDIGVWPAWENVVNLDESVPLPGLGISPEQDARALEGHKLAKRLLAQPIFNYDVPHNKQQQSIESAQVDASRAPSRPPASHTPLGPEDFYQRDILDDLRHDFGNLPVYTIDDASAKELDDGISVEHTAGGDIWLHVHVADPTAYIPPEHKLARMAEARGQTVYHPERHYPMLPDELSVQRFSLGTGKQGEGRNVMTFSARLCPETGEILESAVRAGIVHQVYTLSYDNVDSLLDWSNVSGSEDSIARQRMRRVWTHADGQFTMMETAPLEKGQSITGALAEPHIQKELHELQHWSNVHMRKRMRDGMLGFSFPKGSVSVTPFPLPVTGTSLQPLALVAPQVAQMSEPALQLQLDRAFHSPSRIMVAELMVMAGRVCADWCRTRKLPVHYRCQDAPSGMSEATHESIRMSVDQRTGLTTFMAFQQARPHMSPARINTQPLQHWTMGIRDGLGYIKCTSPLRRYVDMVTHWQIKAQMLREHDPRSAYQLPFSQDRVEKLASQLLAKEREVQRNQNRAMRIWMLEFIRRIHISEGVTTTAPSDSDAATTWSATGARHWPAIVVDVIETGECTVLLTDLGINARMAAPRNGALLMRK</sequence>
<evidence type="ECO:0000313" key="3">
    <source>
        <dbReference type="EMBL" id="RKP05711.1"/>
    </source>
</evidence>
<evidence type="ECO:0000259" key="2">
    <source>
        <dbReference type="SMART" id="SM00955"/>
    </source>
</evidence>
<dbReference type="InterPro" id="IPR050180">
    <property type="entry name" value="RNR_Ribonuclease"/>
</dbReference>
<gene>
    <name evidence="3" type="ORF">THASP1DRAFT_32448</name>
</gene>
<feature type="region of interest" description="Disordered" evidence="1">
    <location>
        <begin position="36"/>
        <end position="181"/>
    </location>
</feature>
<feature type="domain" description="RNB" evidence="2">
    <location>
        <begin position="629"/>
        <end position="1007"/>
    </location>
</feature>
<feature type="compositionally biased region" description="Basic residues" evidence="1">
    <location>
        <begin position="74"/>
        <end position="85"/>
    </location>
</feature>
<dbReference type="PANTHER" id="PTHR23355:SF65">
    <property type="entry name" value="EXORIBONUCLEASE CYT-4, PUTATIVE (AFU_ORTHOLOGUE AFUA_7G01550)-RELATED"/>
    <property type="match status" value="1"/>
</dbReference>
<dbReference type="GO" id="GO:0003723">
    <property type="term" value="F:RNA binding"/>
    <property type="evidence" value="ECO:0007669"/>
    <property type="project" value="InterPro"/>
</dbReference>
<dbReference type="EMBL" id="KZ993050">
    <property type="protein sequence ID" value="RKP05711.1"/>
    <property type="molecule type" value="Genomic_DNA"/>
</dbReference>
<evidence type="ECO:0000313" key="4">
    <source>
        <dbReference type="Proteomes" id="UP000271241"/>
    </source>
</evidence>
<keyword evidence="4" id="KW-1185">Reference proteome</keyword>
<proteinExistence type="predicted"/>
<feature type="compositionally biased region" description="Polar residues" evidence="1">
    <location>
        <begin position="134"/>
        <end position="152"/>
    </location>
</feature>
<dbReference type="Proteomes" id="UP000271241">
    <property type="component" value="Unassembled WGS sequence"/>
</dbReference>
<dbReference type="Pfam" id="PF00773">
    <property type="entry name" value="RNB"/>
    <property type="match status" value="1"/>
</dbReference>
<accession>A0A4P9XJZ5</accession>
<dbReference type="InterPro" id="IPR012340">
    <property type="entry name" value="NA-bd_OB-fold"/>
</dbReference>
<dbReference type="STRING" id="78915.A0A4P9XJZ5"/>
<dbReference type="OrthoDB" id="2285229at2759"/>
<dbReference type="GO" id="GO:0006402">
    <property type="term" value="P:mRNA catabolic process"/>
    <property type="evidence" value="ECO:0007669"/>
    <property type="project" value="TreeGrafter"/>
</dbReference>
<evidence type="ECO:0000256" key="1">
    <source>
        <dbReference type="SAM" id="MobiDB-lite"/>
    </source>
</evidence>
<protein>
    <recommendedName>
        <fullName evidence="2">RNB domain-containing protein</fullName>
    </recommendedName>
</protein>
<feature type="region of interest" description="Disordered" evidence="1">
    <location>
        <begin position="441"/>
        <end position="477"/>
    </location>
</feature>
<dbReference type="GO" id="GO:0000932">
    <property type="term" value="C:P-body"/>
    <property type="evidence" value="ECO:0007669"/>
    <property type="project" value="TreeGrafter"/>
</dbReference>
<organism evidence="3 4">
    <name type="scientific">Thamnocephalis sphaerospora</name>
    <dbReference type="NCBI Taxonomy" id="78915"/>
    <lineage>
        <taxon>Eukaryota</taxon>
        <taxon>Fungi</taxon>
        <taxon>Fungi incertae sedis</taxon>
        <taxon>Zoopagomycota</taxon>
        <taxon>Zoopagomycotina</taxon>
        <taxon>Zoopagomycetes</taxon>
        <taxon>Zoopagales</taxon>
        <taxon>Sigmoideomycetaceae</taxon>
        <taxon>Thamnocephalis</taxon>
    </lineage>
</organism>
<feature type="compositionally biased region" description="Polar residues" evidence="1">
    <location>
        <begin position="172"/>
        <end position="181"/>
    </location>
</feature>
<feature type="non-terminal residue" evidence="3">
    <location>
        <position position="1123"/>
    </location>
</feature>
<dbReference type="SMART" id="SM00955">
    <property type="entry name" value="RNB"/>
    <property type="match status" value="1"/>
</dbReference>
<feature type="region of interest" description="Disordered" evidence="1">
    <location>
        <begin position="588"/>
        <end position="618"/>
    </location>
</feature>
<dbReference type="AlphaFoldDB" id="A0A4P9XJZ5"/>